<keyword evidence="1" id="KW-0732">Signal</keyword>
<dbReference type="PANTHER" id="PTHR32099:SF42">
    <property type="entry name" value="CYSTEINE-RICH RECEPTOR-LIKE PROTEIN KINASE 9-RELATED"/>
    <property type="match status" value="1"/>
</dbReference>
<dbReference type="Pfam" id="PF01657">
    <property type="entry name" value="Stress-antifung"/>
    <property type="match status" value="1"/>
</dbReference>
<dbReference type="STRING" id="71139.A0A059CB04"/>
<gene>
    <name evidence="4" type="ORF">EUGRSUZ_E04173</name>
</gene>
<evidence type="ECO:0000313" key="4">
    <source>
        <dbReference type="EMBL" id="KCW75414.1"/>
    </source>
</evidence>
<accession>A0A059CB04</accession>
<evidence type="ECO:0000256" key="2">
    <source>
        <dbReference type="ARBA" id="ARBA00022737"/>
    </source>
</evidence>
<dbReference type="Gramene" id="KCW75414">
    <property type="protein sequence ID" value="KCW75414"/>
    <property type="gene ID" value="EUGRSUZ_E04173"/>
</dbReference>
<evidence type="ECO:0000256" key="1">
    <source>
        <dbReference type="ARBA" id="ARBA00022729"/>
    </source>
</evidence>
<dbReference type="OMA" id="ANCTVRY"/>
<keyword evidence="2" id="KW-0677">Repeat</keyword>
<dbReference type="Gene3D" id="3.30.430.20">
    <property type="entry name" value="Gnk2 domain, C-X8-C-X2-C motif"/>
    <property type="match status" value="1"/>
</dbReference>
<dbReference type="EMBL" id="KK198757">
    <property type="protein sequence ID" value="KCW75414.1"/>
    <property type="molecule type" value="Genomic_DNA"/>
</dbReference>
<evidence type="ECO:0000259" key="3">
    <source>
        <dbReference type="PROSITE" id="PS51473"/>
    </source>
</evidence>
<reference evidence="4" key="1">
    <citation type="submission" date="2013-07" db="EMBL/GenBank/DDBJ databases">
        <title>The genome of Eucalyptus grandis.</title>
        <authorList>
            <person name="Schmutz J."/>
            <person name="Hayes R."/>
            <person name="Myburg A."/>
            <person name="Tuskan G."/>
            <person name="Grattapaglia D."/>
            <person name="Rokhsar D.S."/>
        </authorList>
    </citation>
    <scope>NUCLEOTIDE SEQUENCE</scope>
    <source>
        <tissue evidence="4">Leaf extractions</tissue>
    </source>
</reference>
<feature type="domain" description="Gnk2-homologous" evidence="3">
    <location>
        <begin position="1"/>
        <end position="74"/>
    </location>
</feature>
<organism evidence="4">
    <name type="scientific">Eucalyptus grandis</name>
    <name type="common">Flooded gum</name>
    <dbReference type="NCBI Taxonomy" id="71139"/>
    <lineage>
        <taxon>Eukaryota</taxon>
        <taxon>Viridiplantae</taxon>
        <taxon>Streptophyta</taxon>
        <taxon>Embryophyta</taxon>
        <taxon>Tracheophyta</taxon>
        <taxon>Spermatophyta</taxon>
        <taxon>Magnoliopsida</taxon>
        <taxon>eudicotyledons</taxon>
        <taxon>Gunneridae</taxon>
        <taxon>Pentapetalae</taxon>
        <taxon>rosids</taxon>
        <taxon>malvids</taxon>
        <taxon>Myrtales</taxon>
        <taxon>Myrtaceae</taxon>
        <taxon>Myrtoideae</taxon>
        <taxon>Eucalypteae</taxon>
        <taxon>Eucalyptus</taxon>
    </lineage>
</organism>
<feature type="non-terminal residue" evidence="4">
    <location>
        <position position="1"/>
    </location>
</feature>
<dbReference type="InterPro" id="IPR002902">
    <property type="entry name" value="GNK2"/>
</dbReference>
<proteinExistence type="predicted"/>
<dbReference type="InterPro" id="IPR038408">
    <property type="entry name" value="GNK2_sf"/>
</dbReference>
<protein>
    <recommendedName>
        <fullName evidence="3">Gnk2-homologous domain-containing protein</fullName>
    </recommendedName>
</protein>
<name>A0A059CB04_EUCGR</name>
<dbReference type="AlphaFoldDB" id="A0A059CB04"/>
<dbReference type="PROSITE" id="PS51473">
    <property type="entry name" value="GNK2"/>
    <property type="match status" value="1"/>
</dbReference>
<dbReference type="InParanoid" id="A0A059CB04"/>
<sequence>SSSLAYGFFNDSAPVSGTSETLYVIGSCRGDLTAESCRLCLSGSALEIIGLCLHKKGAVLYKANCTVRYSNASIFGIATVEPFFVLYNVNNAKSPAMYNAALTPLLVDLQGKAATGGLQGKYATGNTSAVSTRSMQ</sequence>
<dbReference type="CDD" id="cd23509">
    <property type="entry name" value="Gnk2-like"/>
    <property type="match status" value="1"/>
</dbReference>
<dbReference type="PANTHER" id="PTHR32099">
    <property type="entry name" value="CYSTEINE-RICH REPEAT SECRETORY PROTEIN"/>
    <property type="match status" value="1"/>
</dbReference>